<dbReference type="EMBL" id="BAAAQN010000014">
    <property type="protein sequence ID" value="GAA2028413.1"/>
    <property type="molecule type" value="Genomic_DNA"/>
</dbReference>
<dbReference type="PANTHER" id="PTHR14239">
    <property type="entry name" value="DUDULIN-RELATED"/>
    <property type="match status" value="1"/>
</dbReference>
<accession>A0ABP5FK44</accession>
<evidence type="ECO:0000256" key="1">
    <source>
        <dbReference type="ARBA" id="ARBA00023002"/>
    </source>
</evidence>
<proteinExistence type="predicted"/>
<evidence type="ECO:0000259" key="2">
    <source>
        <dbReference type="Pfam" id="PF03807"/>
    </source>
</evidence>
<dbReference type="RefSeq" id="WP_344666136.1">
    <property type="nucleotide sequence ID" value="NZ_BAAAQN010000014.1"/>
</dbReference>
<keyword evidence="4" id="KW-1185">Reference proteome</keyword>
<dbReference type="InterPro" id="IPR051267">
    <property type="entry name" value="STEAP_metalloreductase"/>
</dbReference>
<dbReference type="Pfam" id="PF03807">
    <property type="entry name" value="F420_oxidored"/>
    <property type="match status" value="1"/>
</dbReference>
<dbReference type="Gene3D" id="3.40.50.720">
    <property type="entry name" value="NAD(P)-binding Rossmann-like Domain"/>
    <property type="match status" value="1"/>
</dbReference>
<sequence length="216" mass="21552">MTNIGILGTGGFAVAMGRAWAAVGHAIVVTGRDPGRAGDAAQKIGPAARAVDVGDFARSVDVVVIAVAWEGLETAIGLVGGPRGALAGRTVLDCTVPVLRTGPHKMESGSAAEMVARLAAGAHVVKALHLFAGASWPYTGAPQAAPVVAVCGDEPSALETAAQLVADLGAHTAVVGGLDSARQAEETAGFVLRVVGAGRNPRFAVPDVDPARRATA</sequence>
<protein>
    <submittedName>
        <fullName evidence="3">NADPH-dependent F420 reductase</fullName>
    </submittedName>
</protein>
<evidence type="ECO:0000313" key="3">
    <source>
        <dbReference type="EMBL" id="GAA2028413.1"/>
    </source>
</evidence>
<dbReference type="InterPro" id="IPR036291">
    <property type="entry name" value="NAD(P)-bd_dom_sf"/>
</dbReference>
<dbReference type="SUPFAM" id="SSF51735">
    <property type="entry name" value="NAD(P)-binding Rossmann-fold domains"/>
    <property type="match status" value="1"/>
</dbReference>
<dbReference type="Proteomes" id="UP001500751">
    <property type="component" value="Unassembled WGS sequence"/>
</dbReference>
<gene>
    <name evidence="3" type="ORF">GCM10009839_29390</name>
</gene>
<evidence type="ECO:0000313" key="4">
    <source>
        <dbReference type="Proteomes" id="UP001500751"/>
    </source>
</evidence>
<reference evidence="4" key="1">
    <citation type="journal article" date="2019" name="Int. J. Syst. Evol. Microbiol.">
        <title>The Global Catalogue of Microorganisms (GCM) 10K type strain sequencing project: providing services to taxonomists for standard genome sequencing and annotation.</title>
        <authorList>
            <consortium name="The Broad Institute Genomics Platform"/>
            <consortium name="The Broad Institute Genome Sequencing Center for Infectious Disease"/>
            <person name="Wu L."/>
            <person name="Ma J."/>
        </authorList>
    </citation>
    <scope>NUCLEOTIDE SEQUENCE [LARGE SCALE GENOMIC DNA]</scope>
    <source>
        <strain evidence="4">JCM 16014</strain>
    </source>
</reference>
<dbReference type="InterPro" id="IPR028939">
    <property type="entry name" value="P5C_Rdtase_cat_N"/>
</dbReference>
<comment type="caution">
    <text evidence="3">The sequence shown here is derived from an EMBL/GenBank/DDBJ whole genome shotgun (WGS) entry which is preliminary data.</text>
</comment>
<keyword evidence="1" id="KW-0560">Oxidoreductase</keyword>
<name>A0ABP5FK44_9ACTN</name>
<feature type="domain" description="Pyrroline-5-carboxylate reductase catalytic N-terminal" evidence="2">
    <location>
        <begin position="4"/>
        <end position="97"/>
    </location>
</feature>
<organism evidence="3 4">
    <name type="scientific">Catenulispora yoronensis</name>
    <dbReference type="NCBI Taxonomy" id="450799"/>
    <lineage>
        <taxon>Bacteria</taxon>
        <taxon>Bacillati</taxon>
        <taxon>Actinomycetota</taxon>
        <taxon>Actinomycetes</taxon>
        <taxon>Catenulisporales</taxon>
        <taxon>Catenulisporaceae</taxon>
        <taxon>Catenulispora</taxon>
    </lineage>
</organism>